<protein>
    <submittedName>
        <fullName evidence="1">Uncharacterized protein</fullName>
    </submittedName>
</protein>
<organism evidence="1">
    <name type="scientific">Siphoviridae sp. ctOSJ35</name>
    <dbReference type="NCBI Taxonomy" id="2825479"/>
    <lineage>
        <taxon>Viruses</taxon>
        <taxon>Duplodnaviria</taxon>
        <taxon>Heunggongvirae</taxon>
        <taxon>Uroviricota</taxon>
        <taxon>Caudoviricetes</taxon>
    </lineage>
</organism>
<evidence type="ECO:0000313" key="1">
    <source>
        <dbReference type="EMBL" id="DAE07247.1"/>
    </source>
</evidence>
<dbReference type="EMBL" id="BK015447">
    <property type="protein sequence ID" value="DAE07247.1"/>
    <property type="molecule type" value="Genomic_DNA"/>
</dbReference>
<name>A0A8S5PJ63_9CAUD</name>
<proteinExistence type="predicted"/>
<reference evidence="1" key="1">
    <citation type="journal article" date="2021" name="Proc. Natl. Acad. Sci. U.S.A.">
        <title>A Catalog of Tens of Thousands of Viruses from Human Metagenomes Reveals Hidden Associations with Chronic Diseases.</title>
        <authorList>
            <person name="Tisza M.J."/>
            <person name="Buck C.B."/>
        </authorList>
    </citation>
    <scope>NUCLEOTIDE SEQUENCE</scope>
    <source>
        <strain evidence="1">CtOSJ35</strain>
    </source>
</reference>
<sequence>MTVNESKFIIQKLIKYSMEELEMAEHYQKMMAHMEDSSAFSKFKEFANQELAHHEYDFSMAMSMAQKLKDENEIADVDEFINGIYKQNQTHWKEKIVWKIANAKPKTSR</sequence>
<accession>A0A8S5PJ63</accession>